<keyword evidence="3" id="KW-1185">Reference proteome</keyword>
<accession>A0A1C3E7B5</accession>
<evidence type="ECO:0000313" key="2">
    <source>
        <dbReference type="EMBL" id="ODA29049.1"/>
    </source>
</evidence>
<dbReference type="Proteomes" id="UP000094828">
    <property type="component" value="Unassembled WGS sequence"/>
</dbReference>
<dbReference type="GO" id="GO:0005829">
    <property type="term" value="C:cytosol"/>
    <property type="evidence" value="ECO:0007669"/>
    <property type="project" value="TreeGrafter"/>
</dbReference>
<proteinExistence type="inferred from homology"/>
<dbReference type="EMBL" id="LYDR01000145">
    <property type="protein sequence ID" value="ODA29049.1"/>
    <property type="molecule type" value="Genomic_DNA"/>
</dbReference>
<evidence type="ECO:0000256" key="1">
    <source>
        <dbReference type="ARBA" id="ARBA00009600"/>
    </source>
</evidence>
<dbReference type="PANTHER" id="PTHR30327:SF1">
    <property type="entry name" value="UPF0301 PROTEIN YQGE"/>
    <property type="match status" value="1"/>
</dbReference>
<dbReference type="STRING" id="1841610.A6X21_10175"/>
<protein>
    <submittedName>
        <fullName evidence="2">Uncharacterized protein</fullName>
    </submittedName>
</protein>
<sequence>MAESLRGKLLVASKQLKDSNFYKTVVLIVEDNENGSMGLVLNRPSSILVNHALSEHFQLPESAELVHVGGPVEPAALFILHNLEELSHDGTGVIPGVWLGNSGEAFEDVLKSSDPHQPGVRFRVFCGCAGWSPGQLEGELAHGDWYVAPAIKSIVFAEDPYEIYEQMLQAVFESHRIVPHTSPNPQWN</sequence>
<dbReference type="AlphaFoldDB" id="A0A1C3E7B5"/>
<dbReference type="OrthoDB" id="9807486at2"/>
<dbReference type="InterPro" id="IPR003774">
    <property type="entry name" value="AlgH-like"/>
</dbReference>
<comment type="similarity">
    <text evidence="1">Belongs to the UPF0301 (AlgH) family.</text>
</comment>
<gene>
    <name evidence="2" type="ORF">A6X21_10175</name>
</gene>
<evidence type="ECO:0000313" key="3">
    <source>
        <dbReference type="Proteomes" id="UP000094828"/>
    </source>
</evidence>
<organism evidence="2 3">
    <name type="scientific">Planctopirus hydrillae</name>
    <dbReference type="NCBI Taxonomy" id="1841610"/>
    <lineage>
        <taxon>Bacteria</taxon>
        <taxon>Pseudomonadati</taxon>
        <taxon>Planctomycetota</taxon>
        <taxon>Planctomycetia</taxon>
        <taxon>Planctomycetales</taxon>
        <taxon>Planctomycetaceae</taxon>
        <taxon>Planctopirus</taxon>
    </lineage>
</organism>
<comment type="caution">
    <text evidence="2">The sequence shown here is derived from an EMBL/GenBank/DDBJ whole genome shotgun (WGS) entry which is preliminary data.</text>
</comment>
<dbReference type="PANTHER" id="PTHR30327">
    <property type="entry name" value="UNCHARACTERIZED PROTEIN YQGE"/>
    <property type="match status" value="1"/>
</dbReference>
<dbReference type="Pfam" id="PF02622">
    <property type="entry name" value="DUF179"/>
    <property type="match status" value="1"/>
</dbReference>
<dbReference type="RefSeq" id="WP_068850547.1">
    <property type="nucleotide sequence ID" value="NZ_LYDR01000145.1"/>
</dbReference>
<reference evidence="2 3" key="1">
    <citation type="submission" date="2016-05" db="EMBL/GenBank/DDBJ databases">
        <title>Genomic and physiological characterization of Planctopirus sp. isolated from fresh water lake.</title>
        <authorList>
            <person name="Subhash Y."/>
            <person name="Ramana C."/>
        </authorList>
    </citation>
    <scope>NUCLEOTIDE SEQUENCE [LARGE SCALE GENOMIC DNA]</scope>
    <source>
        <strain evidence="2 3">JC280</strain>
    </source>
</reference>
<dbReference type="Gene3D" id="3.40.1740.10">
    <property type="entry name" value="VC0467-like"/>
    <property type="match status" value="1"/>
</dbReference>
<name>A0A1C3E7B5_9PLAN</name>
<dbReference type="SUPFAM" id="SSF143456">
    <property type="entry name" value="VC0467-like"/>
    <property type="match status" value="1"/>
</dbReference>